<dbReference type="EMBL" id="JANPWZ010001659">
    <property type="protein sequence ID" value="KAJ3564121.1"/>
    <property type="molecule type" value="Genomic_DNA"/>
</dbReference>
<dbReference type="AlphaFoldDB" id="A0A9W8TIS7"/>
<feature type="region of interest" description="Disordered" evidence="1">
    <location>
        <begin position="1"/>
        <end position="28"/>
    </location>
</feature>
<feature type="compositionally biased region" description="Polar residues" evidence="1">
    <location>
        <begin position="1"/>
        <end position="10"/>
    </location>
</feature>
<dbReference type="InterPro" id="IPR010730">
    <property type="entry name" value="HET"/>
</dbReference>
<dbReference type="Proteomes" id="UP001148614">
    <property type="component" value="Unassembled WGS sequence"/>
</dbReference>
<dbReference type="PANTHER" id="PTHR24148">
    <property type="entry name" value="ANKYRIN REPEAT DOMAIN-CONTAINING PROTEIN 39 HOMOLOG-RELATED"/>
    <property type="match status" value="1"/>
</dbReference>
<dbReference type="PANTHER" id="PTHR24148:SF73">
    <property type="entry name" value="HET DOMAIN PROTEIN (AFU_ORTHOLOGUE AFUA_8G01020)"/>
    <property type="match status" value="1"/>
</dbReference>
<dbReference type="InterPro" id="IPR052895">
    <property type="entry name" value="HetReg/Transcr_Mod"/>
</dbReference>
<keyword evidence="4" id="KW-1185">Reference proteome</keyword>
<reference evidence="3" key="1">
    <citation type="submission" date="2022-07" db="EMBL/GenBank/DDBJ databases">
        <title>Genome Sequence of Xylaria arbuscula.</title>
        <authorList>
            <person name="Buettner E."/>
        </authorList>
    </citation>
    <scope>NUCLEOTIDE SEQUENCE</scope>
    <source>
        <strain evidence="3">VT107</strain>
    </source>
</reference>
<evidence type="ECO:0000313" key="4">
    <source>
        <dbReference type="Proteomes" id="UP001148614"/>
    </source>
</evidence>
<sequence length="600" mass="68564">MANSNTSTTELVAASPAPPATRLPSTTWQSGQNLATTDFQYEALPDPETYFRLLKINSIPHDSAWLPKVTRLLDFRAKREPAEAAAGQFVECDLTTWPIDSAPNYHAISYTWGEEQSPSRIKVGGKYMQVRRNCEYMLQQVFKHCGSETYIWVDAICINQNDNTEKNHQVYMMGSIYSRADRVLACIGNHDGDSQFLFRTLRREEKRLEEIGRASAINHEDYPLELMKLCSQRKPHQARINLRDPSRLSRAYKAIFQRLYFSRVWTVQELWVANSVVVLCGTTTAVSELSRFSSFGPLDISAYTIFGQTCTGENKRLRLVEAMRRIRDLQCDDIRDKLYGQITVVDWSSLGIDPIRPDYSIRIFDLAFDILYWTSLNNELDVNTAFYILAGFLAHPRDSQLQEFRDDFNTVVERRRYEYSPGSHIQETIVESCSIWRFRSPPEDSYYSILDENRASDIMDIAKMLPQPQYRRISSDNCALDAVVPHSVQSGDWIVTGGVSSREIVLREESNGKFHVVCNAWCSVGTKTTLFNASTRFMLFFDIEDLIVFISPTEPWSQPHSLELDCTPENLSNYFSIPICSAPGSSFAVKAREIETSNPV</sequence>
<gene>
    <name evidence="3" type="ORF">NPX13_g7953</name>
</gene>
<accession>A0A9W8TIS7</accession>
<feature type="domain" description="Heterokaryon incompatibility" evidence="2">
    <location>
        <begin position="105"/>
        <end position="269"/>
    </location>
</feature>
<dbReference type="VEuPathDB" id="FungiDB:F4678DRAFT_25231"/>
<name>A0A9W8TIS7_9PEZI</name>
<evidence type="ECO:0000259" key="2">
    <source>
        <dbReference type="Pfam" id="PF06985"/>
    </source>
</evidence>
<dbReference type="Pfam" id="PF06985">
    <property type="entry name" value="HET"/>
    <property type="match status" value="1"/>
</dbReference>
<evidence type="ECO:0000313" key="3">
    <source>
        <dbReference type="EMBL" id="KAJ3564121.1"/>
    </source>
</evidence>
<organism evidence="3 4">
    <name type="scientific">Xylaria arbuscula</name>
    <dbReference type="NCBI Taxonomy" id="114810"/>
    <lineage>
        <taxon>Eukaryota</taxon>
        <taxon>Fungi</taxon>
        <taxon>Dikarya</taxon>
        <taxon>Ascomycota</taxon>
        <taxon>Pezizomycotina</taxon>
        <taxon>Sordariomycetes</taxon>
        <taxon>Xylariomycetidae</taxon>
        <taxon>Xylariales</taxon>
        <taxon>Xylariaceae</taxon>
        <taxon>Xylaria</taxon>
    </lineage>
</organism>
<protein>
    <recommendedName>
        <fullName evidence="2">Heterokaryon incompatibility domain-containing protein</fullName>
    </recommendedName>
</protein>
<comment type="caution">
    <text evidence="3">The sequence shown here is derived from an EMBL/GenBank/DDBJ whole genome shotgun (WGS) entry which is preliminary data.</text>
</comment>
<evidence type="ECO:0000256" key="1">
    <source>
        <dbReference type="SAM" id="MobiDB-lite"/>
    </source>
</evidence>
<proteinExistence type="predicted"/>